<gene>
    <name evidence="19" type="ORF">TPSB3V08_LOCUS3365</name>
</gene>
<feature type="compositionally biased region" description="Low complexity" evidence="16">
    <location>
        <begin position="433"/>
        <end position="443"/>
    </location>
</feature>
<evidence type="ECO:0000256" key="16">
    <source>
        <dbReference type="SAM" id="MobiDB-lite"/>
    </source>
</evidence>
<accession>A0A7R9CT04</accession>
<comment type="subcellular location">
    <subcellularLocation>
        <location evidence="2">Endoplasmic reticulum membrane</location>
        <topology evidence="2">Multi-pass membrane protein</topology>
    </subcellularLocation>
</comment>
<evidence type="ECO:0000256" key="6">
    <source>
        <dbReference type="ARBA" id="ARBA00022679"/>
    </source>
</evidence>
<evidence type="ECO:0000256" key="3">
    <source>
        <dbReference type="ARBA" id="ARBA00004906"/>
    </source>
</evidence>
<dbReference type="InterPro" id="IPR058051">
    <property type="entry name" value="Znf_RING_synoviolin"/>
</dbReference>
<organism evidence="19">
    <name type="scientific">Timema poppense</name>
    <name type="common">Walking stick</name>
    <dbReference type="NCBI Taxonomy" id="170557"/>
    <lineage>
        <taxon>Eukaryota</taxon>
        <taxon>Metazoa</taxon>
        <taxon>Ecdysozoa</taxon>
        <taxon>Arthropoda</taxon>
        <taxon>Hexapoda</taxon>
        <taxon>Insecta</taxon>
        <taxon>Pterygota</taxon>
        <taxon>Neoptera</taxon>
        <taxon>Polyneoptera</taxon>
        <taxon>Phasmatodea</taxon>
        <taxon>Timematodea</taxon>
        <taxon>Timematoidea</taxon>
        <taxon>Timematidae</taxon>
        <taxon>Timema</taxon>
    </lineage>
</organism>
<dbReference type="GO" id="GO:0008270">
    <property type="term" value="F:zinc ion binding"/>
    <property type="evidence" value="ECO:0007669"/>
    <property type="project" value="UniProtKB-KW"/>
</dbReference>
<feature type="region of interest" description="Disordered" evidence="16">
    <location>
        <begin position="419"/>
        <end position="479"/>
    </location>
</feature>
<feature type="compositionally biased region" description="Polar residues" evidence="16">
    <location>
        <begin position="282"/>
        <end position="300"/>
    </location>
</feature>
<comment type="pathway">
    <text evidence="3">Protein modification; protein ubiquitination.</text>
</comment>
<dbReference type="Pfam" id="PF13639">
    <property type="entry name" value="zf-RING_2"/>
    <property type="match status" value="1"/>
</dbReference>
<dbReference type="Gene3D" id="3.30.40.10">
    <property type="entry name" value="Zinc/RING finger domain, C3HC4 (zinc finger)"/>
    <property type="match status" value="1"/>
</dbReference>
<evidence type="ECO:0000256" key="1">
    <source>
        <dbReference type="ARBA" id="ARBA00000900"/>
    </source>
</evidence>
<keyword evidence="6" id="KW-0808">Transferase</keyword>
<keyword evidence="7 17" id="KW-0812">Transmembrane</keyword>
<proteinExistence type="inferred from homology"/>
<dbReference type="GO" id="GO:0061630">
    <property type="term" value="F:ubiquitin protein ligase activity"/>
    <property type="evidence" value="ECO:0007669"/>
    <property type="project" value="UniProtKB-EC"/>
</dbReference>
<dbReference type="FunFam" id="3.30.40.10:FF:000088">
    <property type="entry name" value="E3 ubiquitin-protein ligase synoviolin"/>
    <property type="match status" value="1"/>
</dbReference>
<evidence type="ECO:0000256" key="12">
    <source>
        <dbReference type="ARBA" id="ARBA00022833"/>
    </source>
</evidence>
<dbReference type="AlphaFoldDB" id="A0A7R9CT04"/>
<dbReference type="PANTHER" id="PTHR22763:SF184">
    <property type="entry name" value="E3 UBIQUITIN-PROTEIN LIGASE SYNOVIOLIN"/>
    <property type="match status" value="1"/>
</dbReference>
<dbReference type="SUPFAM" id="SSF57850">
    <property type="entry name" value="RING/U-box"/>
    <property type="match status" value="1"/>
</dbReference>
<evidence type="ECO:0000256" key="4">
    <source>
        <dbReference type="ARBA" id="ARBA00010089"/>
    </source>
</evidence>
<keyword evidence="12" id="KW-0862">Zinc</keyword>
<name>A0A7R9CT04_TIMPO</name>
<evidence type="ECO:0000256" key="13">
    <source>
        <dbReference type="ARBA" id="ARBA00022989"/>
    </source>
</evidence>
<feature type="transmembrane region" description="Helical" evidence="17">
    <location>
        <begin position="96"/>
        <end position="123"/>
    </location>
</feature>
<protein>
    <recommendedName>
        <fullName evidence="5">RING-type E3 ubiquitin transferase</fullName>
        <ecNumber evidence="5">2.3.2.27</ecNumber>
    </recommendedName>
</protein>
<dbReference type="GO" id="GO:0005789">
    <property type="term" value="C:endoplasmic reticulum membrane"/>
    <property type="evidence" value="ECO:0007669"/>
    <property type="project" value="UniProtKB-SubCell"/>
</dbReference>
<evidence type="ECO:0000256" key="8">
    <source>
        <dbReference type="ARBA" id="ARBA00022723"/>
    </source>
</evidence>
<dbReference type="EC" id="2.3.2.27" evidence="5"/>
<dbReference type="InterPro" id="IPR001841">
    <property type="entry name" value="Znf_RING"/>
</dbReference>
<dbReference type="UniPathway" id="UPA00143"/>
<keyword evidence="10" id="KW-0833">Ubl conjugation pathway</keyword>
<evidence type="ECO:0000256" key="9">
    <source>
        <dbReference type="ARBA" id="ARBA00022771"/>
    </source>
</evidence>
<evidence type="ECO:0000256" key="14">
    <source>
        <dbReference type="ARBA" id="ARBA00023136"/>
    </source>
</evidence>
<dbReference type="PROSITE" id="PS50089">
    <property type="entry name" value="ZF_RING_2"/>
    <property type="match status" value="1"/>
</dbReference>
<sequence length="479" mass="52411">MSRCSFCLALGCPSRDPPFQAFPPAGETLLTLLGALDLHFVGHAYQSTVTKGASVQLVFGFEYAILLTIIVNISIKYALHTVDLNSENPWENKTVFLLYTELVMGFFKVILYIAFVAIMVRIYTLPLFAFRPMYYTMRAFKKAFNDVILSRRAIRNMNTLYPDATPEELAAADNVCIICREEMVTASKKLPCNHIFHTSCLRSWFQRQQTCPTCRLNILRPPVPPSQGPGPQPAVPAQPQPQPPAQPAAGAQIPLGGAGFPGPFPFWQPMPQLQQGPGVAARTNQIPQDQTPGQPATTTSPPTPGFNMAPPPFFYPPFPFMPPFSTVLPTIPGVNYSALSLEELRLLEGNMRENVEARIQCLKNIQALLDTSVILMQQYSLAAATSCSMMNVSPATQEGAAPNTNTIPIDQPHSTAAMVPSTEEAASFTPLPSTSSSEASTSTNNISLASKSPSPPLTKEQEEIRRRRLQKFAQGQPVD</sequence>
<feature type="region of interest" description="Disordered" evidence="16">
    <location>
        <begin position="222"/>
        <end position="301"/>
    </location>
</feature>
<evidence type="ECO:0000256" key="15">
    <source>
        <dbReference type="PROSITE-ProRule" id="PRU00175"/>
    </source>
</evidence>
<evidence type="ECO:0000256" key="7">
    <source>
        <dbReference type="ARBA" id="ARBA00022692"/>
    </source>
</evidence>
<feature type="compositionally biased region" description="Pro residues" evidence="16">
    <location>
        <begin position="222"/>
        <end position="246"/>
    </location>
</feature>
<evidence type="ECO:0000313" key="19">
    <source>
        <dbReference type="EMBL" id="CAD7401969.1"/>
    </source>
</evidence>
<dbReference type="CDD" id="cd16479">
    <property type="entry name" value="RING-H2_synoviolin"/>
    <property type="match status" value="1"/>
</dbReference>
<evidence type="ECO:0000256" key="11">
    <source>
        <dbReference type="ARBA" id="ARBA00022824"/>
    </source>
</evidence>
<dbReference type="GO" id="GO:0036503">
    <property type="term" value="P:ERAD pathway"/>
    <property type="evidence" value="ECO:0007669"/>
    <property type="project" value="TreeGrafter"/>
</dbReference>
<evidence type="ECO:0000256" key="10">
    <source>
        <dbReference type="ARBA" id="ARBA00022786"/>
    </source>
</evidence>
<evidence type="ECO:0000256" key="17">
    <source>
        <dbReference type="SAM" id="Phobius"/>
    </source>
</evidence>
<evidence type="ECO:0000259" key="18">
    <source>
        <dbReference type="PROSITE" id="PS50089"/>
    </source>
</evidence>
<dbReference type="InterPro" id="IPR057992">
    <property type="entry name" value="TPR_SYVN1_N"/>
</dbReference>
<keyword evidence="8" id="KW-0479">Metal-binding</keyword>
<dbReference type="GO" id="GO:0043161">
    <property type="term" value="P:proteasome-mediated ubiquitin-dependent protein catabolic process"/>
    <property type="evidence" value="ECO:0007669"/>
    <property type="project" value="TreeGrafter"/>
</dbReference>
<dbReference type="InterPro" id="IPR050731">
    <property type="entry name" value="HRD1_E3_ubiq-ligases"/>
</dbReference>
<keyword evidence="9 15" id="KW-0863">Zinc-finger</keyword>
<comment type="similarity">
    <text evidence="4">Belongs to the HRD1 family.</text>
</comment>
<keyword evidence="14 17" id="KW-0472">Membrane</keyword>
<dbReference type="GO" id="GO:0016567">
    <property type="term" value="P:protein ubiquitination"/>
    <property type="evidence" value="ECO:0007669"/>
    <property type="project" value="UniProtKB-UniPathway"/>
</dbReference>
<dbReference type="InterPro" id="IPR013083">
    <property type="entry name" value="Znf_RING/FYVE/PHD"/>
</dbReference>
<feature type="transmembrane region" description="Helical" evidence="17">
    <location>
        <begin position="55"/>
        <end position="75"/>
    </location>
</feature>
<reference evidence="19" key="1">
    <citation type="submission" date="2020-11" db="EMBL/GenBank/DDBJ databases">
        <authorList>
            <person name="Tran Van P."/>
        </authorList>
    </citation>
    <scope>NUCLEOTIDE SEQUENCE</scope>
</reference>
<keyword evidence="13 17" id="KW-1133">Transmembrane helix</keyword>
<dbReference type="PANTHER" id="PTHR22763">
    <property type="entry name" value="RING ZINC FINGER PROTEIN"/>
    <property type="match status" value="1"/>
</dbReference>
<evidence type="ECO:0000256" key="2">
    <source>
        <dbReference type="ARBA" id="ARBA00004477"/>
    </source>
</evidence>
<dbReference type="SMART" id="SM00184">
    <property type="entry name" value="RING"/>
    <property type="match status" value="1"/>
</dbReference>
<dbReference type="EMBL" id="OD001467">
    <property type="protein sequence ID" value="CAD7401969.1"/>
    <property type="molecule type" value="Genomic_DNA"/>
</dbReference>
<keyword evidence="11" id="KW-0256">Endoplasmic reticulum</keyword>
<dbReference type="Pfam" id="PF25563">
    <property type="entry name" value="TPR_SYVN1_N"/>
    <property type="match status" value="1"/>
</dbReference>
<feature type="domain" description="RING-type" evidence="18">
    <location>
        <begin position="176"/>
        <end position="215"/>
    </location>
</feature>
<evidence type="ECO:0000256" key="5">
    <source>
        <dbReference type="ARBA" id="ARBA00012483"/>
    </source>
</evidence>
<comment type="catalytic activity">
    <reaction evidence="1">
        <text>S-ubiquitinyl-[E2 ubiquitin-conjugating enzyme]-L-cysteine + [acceptor protein]-L-lysine = [E2 ubiquitin-conjugating enzyme]-L-cysteine + N(6)-ubiquitinyl-[acceptor protein]-L-lysine.</text>
        <dbReference type="EC" id="2.3.2.27"/>
    </reaction>
</comment>